<keyword evidence="1" id="KW-0812">Transmembrane</keyword>
<evidence type="ECO:0000313" key="3">
    <source>
        <dbReference type="Proteomes" id="UP000010469"/>
    </source>
</evidence>
<dbReference type="AlphaFoldDB" id="L0AC12"/>
<evidence type="ECO:0000256" key="1">
    <source>
        <dbReference type="SAM" id="Phobius"/>
    </source>
</evidence>
<reference evidence="3" key="1">
    <citation type="submission" date="2012-03" db="EMBL/GenBank/DDBJ databases">
        <title>Complete genome of Caldisphaera lagunensis DSM 15908.</title>
        <authorList>
            <person name="Lucas S."/>
            <person name="Copeland A."/>
            <person name="Lapidus A."/>
            <person name="Glavina del Rio T."/>
            <person name="Dalin E."/>
            <person name="Tice H."/>
            <person name="Bruce D."/>
            <person name="Goodwin L."/>
            <person name="Pitluck S."/>
            <person name="Peters L."/>
            <person name="Mikhailova N."/>
            <person name="Teshima H."/>
            <person name="Kyrpides N."/>
            <person name="Mavromatis K."/>
            <person name="Ivanova N."/>
            <person name="Brettin T."/>
            <person name="Detter J.C."/>
            <person name="Han C."/>
            <person name="Larimer F."/>
            <person name="Land M."/>
            <person name="Hauser L."/>
            <person name="Markowitz V."/>
            <person name="Cheng J.-F."/>
            <person name="Hugenholtz P."/>
            <person name="Woyke T."/>
            <person name="Wu D."/>
            <person name="Spring S."/>
            <person name="Schroeder M."/>
            <person name="Brambilla E."/>
            <person name="Klenk H.-P."/>
            <person name="Eisen J.A."/>
        </authorList>
    </citation>
    <scope>NUCLEOTIDE SEQUENCE [LARGE SCALE GENOMIC DNA]</scope>
    <source>
        <strain evidence="3">DSM 15908 / JCM 11604 / IC-154</strain>
    </source>
</reference>
<organism evidence="2 3">
    <name type="scientific">Caldisphaera lagunensis (strain DSM 15908 / JCM 11604 / ANMR 0165 / IC-154)</name>
    <dbReference type="NCBI Taxonomy" id="1056495"/>
    <lineage>
        <taxon>Archaea</taxon>
        <taxon>Thermoproteota</taxon>
        <taxon>Thermoprotei</taxon>
        <taxon>Acidilobales</taxon>
        <taxon>Caldisphaeraceae</taxon>
        <taxon>Caldisphaera</taxon>
    </lineage>
</organism>
<dbReference type="STRING" id="1056495.Calag_1252"/>
<feature type="transmembrane region" description="Helical" evidence="1">
    <location>
        <begin position="241"/>
        <end position="263"/>
    </location>
</feature>
<dbReference type="eggNOG" id="arCOG01808">
    <property type="taxonomic scope" value="Archaea"/>
</dbReference>
<dbReference type="EMBL" id="CP003378">
    <property type="protein sequence ID" value="AFZ70969.1"/>
    <property type="molecule type" value="Genomic_DNA"/>
</dbReference>
<dbReference type="Proteomes" id="UP000010469">
    <property type="component" value="Chromosome"/>
</dbReference>
<keyword evidence="3" id="KW-1185">Reference proteome</keyword>
<dbReference type="RefSeq" id="WP_015232866.1">
    <property type="nucleotide sequence ID" value="NC_019791.1"/>
</dbReference>
<dbReference type="KEGG" id="clg:Calag_1252"/>
<dbReference type="GeneID" id="14212512"/>
<feature type="transmembrane region" description="Helical" evidence="1">
    <location>
        <begin position="51"/>
        <end position="74"/>
    </location>
</feature>
<dbReference type="InParanoid" id="L0AC12"/>
<name>L0AC12_CALLD</name>
<protein>
    <recommendedName>
        <fullName evidence="4">Type II secretion system protein GspF domain-containing protein</fullName>
    </recommendedName>
</protein>
<dbReference type="HOGENOM" id="CLU_926226_0_0_2"/>
<accession>L0AC12</accession>
<sequence length="300" mass="33370">MRTVGPPKSLKYLIIMPITGLLSLLIFYYLFKMAFPTQFPEFTSFSGIPVPSNLITIVYIDVFFIFLLLPYALYSRKYSNYMLELKRQARSFLEIYPSIASSLPSVSQAILASVELVEPPLRDYLAAFGSLYKMTGDLEGSFMKIFSSSPRDVRLLLTSILTTAKSGGRASDILNITSRYAAELQRMEFYLRNRLQSYSSVIFLGIAVYGFSVGMTIVMLEVLKRNATFGLSGVATQAINIAGILGIFFYSLLIVSAASSYIIAKVISDFAPRSSEYFIYLISIGTMTMAIALSLAIHII</sequence>
<feature type="transmembrane region" description="Helical" evidence="1">
    <location>
        <begin position="278"/>
        <end position="299"/>
    </location>
</feature>
<proteinExistence type="predicted"/>
<evidence type="ECO:0008006" key="4">
    <source>
        <dbReference type="Google" id="ProtNLM"/>
    </source>
</evidence>
<dbReference type="OrthoDB" id="45960at2157"/>
<keyword evidence="1" id="KW-1133">Transmembrane helix</keyword>
<keyword evidence="1" id="KW-0472">Membrane</keyword>
<feature type="transmembrane region" description="Helical" evidence="1">
    <location>
        <begin position="12"/>
        <end position="31"/>
    </location>
</feature>
<evidence type="ECO:0000313" key="2">
    <source>
        <dbReference type="EMBL" id="AFZ70969.1"/>
    </source>
</evidence>
<feature type="transmembrane region" description="Helical" evidence="1">
    <location>
        <begin position="197"/>
        <end position="220"/>
    </location>
</feature>
<gene>
    <name evidence="2" type="ordered locus">Calag_1252</name>
</gene>